<keyword evidence="2" id="KW-0677">Repeat</keyword>
<feature type="domain" description="S1 motif" evidence="10">
    <location>
        <begin position="78"/>
        <end position="141"/>
    </location>
</feature>
<dbReference type="SUPFAM" id="SSF50249">
    <property type="entry name" value="Nucleic acid-binding proteins"/>
    <property type="match status" value="5"/>
</dbReference>
<dbReference type="Pfam" id="PF00575">
    <property type="entry name" value="S1"/>
    <property type="match status" value="5"/>
</dbReference>
<dbReference type="InterPro" id="IPR003029">
    <property type="entry name" value="S1_domain"/>
</dbReference>
<evidence type="ECO:0000256" key="9">
    <source>
        <dbReference type="SAM" id="MobiDB-lite"/>
    </source>
</evidence>
<feature type="domain" description="S1 motif" evidence="10">
    <location>
        <begin position="417"/>
        <end position="487"/>
    </location>
</feature>
<dbReference type="InterPro" id="IPR012340">
    <property type="entry name" value="NA-bd_OB-fold"/>
</dbReference>
<feature type="domain" description="S1 motif" evidence="10">
    <location>
        <begin position="159"/>
        <end position="224"/>
    </location>
</feature>
<dbReference type="PRINTS" id="PR00681">
    <property type="entry name" value="RIBOSOMALS1"/>
</dbReference>
<keyword evidence="4 11" id="KW-0689">Ribosomal protein</keyword>
<evidence type="ECO:0000313" key="11">
    <source>
        <dbReference type="EMBL" id="XBH17939.1"/>
    </source>
</evidence>
<evidence type="ECO:0000256" key="2">
    <source>
        <dbReference type="ARBA" id="ARBA00022737"/>
    </source>
</evidence>
<evidence type="ECO:0000256" key="7">
    <source>
        <dbReference type="ARBA" id="ARBA00035293"/>
    </source>
</evidence>
<feature type="domain" description="S1 motif" evidence="10">
    <location>
        <begin position="245"/>
        <end position="313"/>
    </location>
</feature>
<evidence type="ECO:0000256" key="6">
    <source>
        <dbReference type="ARBA" id="ARBA00025604"/>
    </source>
</evidence>
<dbReference type="NCBIfam" id="NF004952">
    <property type="entry name" value="PRK06299.1-2"/>
    <property type="match status" value="1"/>
</dbReference>
<protein>
    <recommendedName>
        <fullName evidence="7">Small ribosomal subunit protein bS1</fullName>
    </recommendedName>
    <alternativeName>
        <fullName evidence="8">30S ribosomal protein S1</fullName>
    </alternativeName>
</protein>
<dbReference type="InterPro" id="IPR035104">
    <property type="entry name" value="Ribosomal_protein_S1-like"/>
</dbReference>
<dbReference type="GO" id="GO:0006412">
    <property type="term" value="P:translation"/>
    <property type="evidence" value="ECO:0007669"/>
    <property type="project" value="TreeGrafter"/>
</dbReference>
<feature type="compositionally biased region" description="Polar residues" evidence="9">
    <location>
        <begin position="1"/>
        <end position="23"/>
    </location>
</feature>
<name>A0AAU7DJT6_9BACT</name>
<keyword evidence="3" id="KW-0694">RNA-binding</keyword>
<comment type="function">
    <text evidence="6">Binds mRNA; thus facilitating recognition of the initiation point. It is needed to translate mRNA with a short Shine-Dalgarno (SD) purine-rich sequence.</text>
</comment>
<dbReference type="GO" id="GO:0003735">
    <property type="term" value="F:structural constituent of ribosome"/>
    <property type="evidence" value="ECO:0007669"/>
    <property type="project" value="TreeGrafter"/>
</dbReference>
<proteinExistence type="inferred from homology"/>
<organism evidence="11">
    <name type="scientific">Telmatobacter sp. DSM 110680</name>
    <dbReference type="NCBI Taxonomy" id="3036704"/>
    <lineage>
        <taxon>Bacteria</taxon>
        <taxon>Pseudomonadati</taxon>
        <taxon>Acidobacteriota</taxon>
        <taxon>Terriglobia</taxon>
        <taxon>Terriglobales</taxon>
        <taxon>Acidobacteriaceae</taxon>
        <taxon>Telmatobacter</taxon>
    </lineage>
</organism>
<dbReference type="FunFam" id="2.40.50.140:FF:000051">
    <property type="entry name" value="RNA-binding transcriptional accessory protein"/>
    <property type="match status" value="1"/>
</dbReference>
<dbReference type="EMBL" id="CP121196">
    <property type="protein sequence ID" value="XBH17939.1"/>
    <property type="molecule type" value="Genomic_DNA"/>
</dbReference>
<feature type="domain" description="S1 motif" evidence="10">
    <location>
        <begin position="330"/>
        <end position="400"/>
    </location>
</feature>
<dbReference type="FunFam" id="2.40.50.140:FF:000103">
    <property type="entry name" value="protein RRP5 homolog"/>
    <property type="match status" value="1"/>
</dbReference>
<dbReference type="GO" id="GO:0022627">
    <property type="term" value="C:cytosolic small ribosomal subunit"/>
    <property type="evidence" value="ECO:0007669"/>
    <property type="project" value="TreeGrafter"/>
</dbReference>
<evidence type="ECO:0000256" key="5">
    <source>
        <dbReference type="ARBA" id="ARBA00023274"/>
    </source>
</evidence>
<evidence type="ECO:0000256" key="3">
    <source>
        <dbReference type="ARBA" id="ARBA00022884"/>
    </source>
</evidence>
<dbReference type="InterPro" id="IPR050437">
    <property type="entry name" value="Ribos_protein_bS1-like"/>
</dbReference>
<keyword evidence="5" id="KW-0687">Ribonucleoprotein</keyword>
<evidence type="ECO:0000256" key="1">
    <source>
        <dbReference type="ARBA" id="ARBA00006767"/>
    </source>
</evidence>
<feature type="region of interest" description="Disordered" evidence="9">
    <location>
        <begin position="1"/>
        <end position="55"/>
    </location>
</feature>
<dbReference type="FunFam" id="2.40.50.140:FF:000011">
    <property type="entry name" value="30S ribosomal protein S1"/>
    <property type="match status" value="1"/>
</dbReference>
<dbReference type="RefSeq" id="WP_348263165.1">
    <property type="nucleotide sequence ID" value="NZ_CP121196.1"/>
</dbReference>
<gene>
    <name evidence="11" type="ORF">P8935_01090</name>
</gene>
<dbReference type="GO" id="GO:0003729">
    <property type="term" value="F:mRNA binding"/>
    <property type="evidence" value="ECO:0007669"/>
    <property type="project" value="TreeGrafter"/>
</dbReference>
<dbReference type="SMART" id="SM00316">
    <property type="entry name" value="S1"/>
    <property type="match status" value="6"/>
</dbReference>
<sequence>MSTENVPESQPTSDTPEAASDQTPAPAGDVSAPVASPQKPAEPAAEAPPEEPAEPQENFADILSQFEKSHTHKPASGVKQIEGTVVSLSAEQVFVDIGYKTEGVLPRSAFRNNAESIKPGDAINVSVKGRNEEGYYDLTLFKVSQPRDWSALEAAFAEKLAVVGTVTAVIKGGLTVDIGVRAFMPASRSGSRDAAELEKMVGTEITCRITKLDVTDENVVVDRRVVLEEQARAEQEGRYVTMQPGDILEGTVRSLMAYGAFVDLGGIDGLLHVSDISWSRVNKPEDVLAVGQQIQVRILKIDPDTKKISLGLKQLQPEPWEAAQSKYQVGQRITGAVTRLADFGAFVEIEPGVEGLIHISEMSWGKKIHHPSDVLKQGDTVDTVILGIKPEDRRISLGLKQTLTDPWSDVISKFPVGSQVEGPVTKIMPFGAFIQIADGIEGLVHVSEISADKRINHPQDVLRAGQVVKAQVLGIAPEKRQIKLSMKQLIPTSIDEYIAEHKQGDTVSGRVVDESPTSATVELGEGIRATCRVAKSAAPAPEAKAPGKADLSSLSNMLQARWKGSAAAPSAAPEPLRSGQIRSFKITKLDADSKTVEVQLA</sequence>
<accession>A0AAU7DJT6</accession>
<dbReference type="CDD" id="cd05688">
    <property type="entry name" value="S1_RPS1_repeat_ec3"/>
    <property type="match status" value="1"/>
</dbReference>
<comment type="similarity">
    <text evidence="1">Belongs to the bacterial ribosomal protein bS1 family.</text>
</comment>
<dbReference type="Gene3D" id="2.40.50.140">
    <property type="entry name" value="Nucleic acid-binding proteins"/>
    <property type="match status" value="5"/>
</dbReference>
<evidence type="ECO:0000256" key="8">
    <source>
        <dbReference type="ARBA" id="ARBA00035517"/>
    </source>
</evidence>
<evidence type="ECO:0000256" key="4">
    <source>
        <dbReference type="ARBA" id="ARBA00022980"/>
    </source>
</evidence>
<dbReference type="PROSITE" id="PS50126">
    <property type="entry name" value="S1"/>
    <property type="match status" value="5"/>
</dbReference>
<reference evidence="11" key="1">
    <citation type="submission" date="2023-03" db="EMBL/GenBank/DDBJ databases">
        <title>Edaphobacter sp.</title>
        <authorList>
            <person name="Huber K.J."/>
            <person name="Papendorf J."/>
            <person name="Pilke C."/>
            <person name="Bunk B."/>
            <person name="Sproeer C."/>
            <person name="Pester M."/>
        </authorList>
    </citation>
    <scope>NUCLEOTIDE SEQUENCE</scope>
    <source>
        <strain evidence="11">DSM 110680</strain>
    </source>
</reference>
<dbReference type="AlphaFoldDB" id="A0AAU7DJT6"/>
<evidence type="ECO:0000259" key="10">
    <source>
        <dbReference type="PROSITE" id="PS50126"/>
    </source>
</evidence>
<dbReference type="PANTHER" id="PTHR10724:SF7">
    <property type="entry name" value="SMALL RIBOSOMAL SUBUNIT PROTEIN BS1C"/>
    <property type="match status" value="1"/>
</dbReference>
<dbReference type="CDD" id="cd05687">
    <property type="entry name" value="S1_RPS1_repeat_ec1_hs1"/>
    <property type="match status" value="1"/>
</dbReference>
<dbReference type="CDD" id="cd04465">
    <property type="entry name" value="S1_RPS1_repeat_ec2_hs2"/>
    <property type="match status" value="1"/>
</dbReference>
<dbReference type="PANTHER" id="PTHR10724">
    <property type="entry name" value="30S RIBOSOMAL PROTEIN S1"/>
    <property type="match status" value="1"/>
</dbReference>